<keyword evidence="3" id="KW-0285">Flavoprotein</keyword>
<name>A0A1G6PM95_9BACT</name>
<comment type="cofactor">
    <cofactor evidence="1">
        <name>FMN</name>
        <dbReference type="ChEBI" id="CHEBI:58210"/>
    </cofactor>
</comment>
<dbReference type="SUPFAM" id="SSF55469">
    <property type="entry name" value="FMN-dependent nitroreductase-like"/>
    <property type="match status" value="1"/>
</dbReference>
<dbReference type="EMBL" id="FMYU01000009">
    <property type="protein sequence ID" value="SDC80475.1"/>
    <property type="molecule type" value="Genomic_DNA"/>
</dbReference>
<sequence>MTVSEAIKLRKSTRAFLDKPVDKEILYKLFDIARFAPSGHNVQPWEILVLTGKTKKQLSDALVEAVKSGVERQYDYIYEVKDMPQYIKDRRKACNTRVFEFKNLDPKDKVALQEHILENFRFFNAPVELLLLREKNLGENTFIDIGIMAQTIMLLALEFGLATCPKTSIAAYAPIIKKTLNIPDTKIVVMGISLGYPDNNAYINKLTMDRIAVEDFVTFYD</sequence>
<accession>A0A1G6PM95</accession>
<dbReference type="RefSeq" id="WP_092129186.1">
    <property type="nucleotide sequence ID" value="NZ_FMYU01000009.1"/>
</dbReference>
<dbReference type="CDD" id="cd02136">
    <property type="entry name" value="PnbA_NfnB-like"/>
    <property type="match status" value="1"/>
</dbReference>
<organism evidence="7 8">
    <name type="scientific">Desulfurella multipotens</name>
    <dbReference type="NCBI Taxonomy" id="79269"/>
    <lineage>
        <taxon>Bacteria</taxon>
        <taxon>Pseudomonadati</taxon>
        <taxon>Campylobacterota</taxon>
        <taxon>Desulfurellia</taxon>
        <taxon>Desulfurellales</taxon>
        <taxon>Desulfurellaceae</taxon>
        <taxon>Desulfurella</taxon>
    </lineage>
</organism>
<dbReference type="Proteomes" id="UP000199411">
    <property type="component" value="Unassembled WGS sequence"/>
</dbReference>
<gene>
    <name evidence="7" type="ORF">SAMN05660835_01396</name>
</gene>
<proteinExistence type="inferred from homology"/>
<evidence type="ECO:0000313" key="8">
    <source>
        <dbReference type="Proteomes" id="UP000199411"/>
    </source>
</evidence>
<evidence type="ECO:0000256" key="3">
    <source>
        <dbReference type="ARBA" id="ARBA00022630"/>
    </source>
</evidence>
<dbReference type="OrthoDB" id="9798230at2"/>
<dbReference type="GO" id="GO:0016491">
    <property type="term" value="F:oxidoreductase activity"/>
    <property type="evidence" value="ECO:0007669"/>
    <property type="project" value="UniProtKB-KW"/>
</dbReference>
<dbReference type="PANTHER" id="PTHR43673">
    <property type="entry name" value="NAD(P)H NITROREDUCTASE YDGI-RELATED"/>
    <property type="match status" value="1"/>
</dbReference>
<protein>
    <submittedName>
        <fullName evidence="7">Nitroreductase</fullName>
    </submittedName>
</protein>
<dbReference type="Pfam" id="PF00881">
    <property type="entry name" value="Nitroreductase"/>
    <property type="match status" value="1"/>
</dbReference>
<evidence type="ECO:0000256" key="4">
    <source>
        <dbReference type="ARBA" id="ARBA00022643"/>
    </source>
</evidence>
<feature type="domain" description="Nitroreductase" evidence="6">
    <location>
        <begin position="7"/>
        <end position="196"/>
    </location>
</feature>
<reference evidence="8" key="1">
    <citation type="submission" date="2016-10" db="EMBL/GenBank/DDBJ databases">
        <authorList>
            <person name="Varghese N."/>
            <person name="Submissions S."/>
        </authorList>
    </citation>
    <scope>NUCLEOTIDE SEQUENCE [LARGE SCALE GENOMIC DNA]</scope>
    <source>
        <strain evidence="8">DSM 8415</strain>
    </source>
</reference>
<evidence type="ECO:0000256" key="5">
    <source>
        <dbReference type="ARBA" id="ARBA00023002"/>
    </source>
</evidence>
<dbReference type="InterPro" id="IPR000415">
    <property type="entry name" value="Nitroreductase-like"/>
</dbReference>
<evidence type="ECO:0000256" key="1">
    <source>
        <dbReference type="ARBA" id="ARBA00001917"/>
    </source>
</evidence>
<evidence type="ECO:0000313" key="7">
    <source>
        <dbReference type="EMBL" id="SDC80475.1"/>
    </source>
</evidence>
<evidence type="ECO:0000259" key="6">
    <source>
        <dbReference type="Pfam" id="PF00881"/>
    </source>
</evidence>
<keyword evidence="4" id="KW-0288">FMN</keyword>
<keyword evidence="8" id="KW-1185">Reference proteome</keyword>
<dbReference type="PANTHER" id="PTHR43673:SF2">
    <property type="entry name" value="NITROREDUCTASE"/>
    <property type="match status" value="1"/>
</dbReference>
<keyword evidence="5" id="KW-0560">Oxidoreductase</keyword>
<dbReference type="AlphaFoldDB" id="A0A1G6PM95"/>
<dbReference type="Gene3D" id="3.40.109.10">
    <property type="entry name" value="NADH Oxidase"/>
    <property type="match status" value="1"/>
</dbReference>
<comment type="similarity">
    <text evidence="2">Belongs to the nitroreductase family.</text>
</comment>
<dbReference type="InterPro" id="IPR029479">
    <property type="entry name" value="Nitroreductase"/>
</dbReference>
<evidence type="ECO:0000256" key="2">
    <source>
        <dbReference type="ARBA" id="ARBA00007118"/>
    </source>
</evidence>